<dbReference type="PANTHER" id="PTHR35041:SF3">
    <property type="entry name" value="FORMYLMETHIONINE DEFORMYLASE-LIKE PROTEIN"/>
    <property type="match status" value="1"/>
</dbReference>
<accession>A0AAN6MN30</accession>
<keyword evidence="2" id="KW-0812">Transmembrane</keyword>
<reference evidence="3" key="1">
    <citation type="journal article" date="2023" name="Mol. Phylogenet. Evol.">
        <title>Genome-scale phylogeny and comparative genomics of the fungal order Sordariales.</title>
        <authorList>
            <person name="Hensen N."/>
            <person name="Bonometti L."/>
            <person name="Westerberg I."/>
            <person name="Brannstrom I.O."/>
            <person name="Guillou S."/>
            <person name="Cros-Aarteil S."/>
            <person name="Calhoun S."/>
            <person name="Haridas S."/>
            <person name="Kuo A."/>
            <person name="Mondo S."/>
            <person name="Pangilinan J."/>
            <person name="Riley R."/>
            <person name="LaButti K."/>
            <person name="Andreopoulos B."/>
            <person name="Lipzen A."/>
            <person name="Chen C."/>
            <person name="Yan M."/>
            <person name="Daum C."/>
            <person name="Ng V."/>
            <person name="Clum A."/>
            <person name="Steindorff A."/>
            <person name="Ohm R.A."/>
            <person name="Martin F."/>
            <person name="Silar P."/>
            <person name="Natvig D.O."/>
            <person name="Lalanne C."/>
            <person name="Gautier V."/>
            <person name="Ament-Velasquez S.L."/>
            <person name="Kruys A."/>
            <person name="Hutchinson M.I."/>
            <person name="Powell A.J."/>
            <person name="Barry K."/>
            <person name="Miller A.N."/>
            <person name="Grigoriev I.V."/>
            <person name="Debuchy R."/>
            <person name="Gladieux P."/>
            <person name="Hiltunen Thoren M."/>
            <person name="Johannesson H."/>
        </authorList>
    </citation>
    <scope>NUCLEOTIDE SEQUENCE</scope>
    <source>
        <strain evidence="3">CBS 103.79</strain>
    </source>
</reference>
<dbReference type="AlphaFoldDB" id="A0AAN6MN30"/>
<feature type="transmembrane region" description="Helical" evidence="2">
    <location>
        <begin position="217"/>
        <end position="234"/>
    </location>
</feature>
<evidence type="ECO:0000313" key="4">
    <source>
        <dbReference type="Proteomes" id="UP001303889"/>
    </source>
</evidence>
<dbReference type="PANTHER" id="PTHR35041">
    <property type="entry name" value="MEDIATOR OF RNA POLYMERASE II TRANSCRIPTION SUBUNIT 1"/>
    <property type="match status" value="1"/>
</dbReference>
<gene>
    <name evidence="3" type="ORF">C8A05DRAFT_14745</name>
</gene>
<evidence type="ECO:0000256" key="2">
    <source>
        <dbReference type="SAM" id="Phobius"/>
    </source>
</evidence>
<keyword evidence="4" id="KW-1185">Reference proteome</keyword>
<feature type="transmembrane region" description="Helical" evidence="2">
    <location>
        <begin position="711"/>
        <end position="732"/>
    </location>
</feature>
<proteinExistence type="predicted"/>
<keyword evidence="2" id="KW-1133">Transmembrane helix</keyword>
<dbReference type="EMBL" id="MU855457">
    <property type="protein sequence ID" value="KAK3903284.1"/>
    <property type="molecule type" value="Genomic_DNA"/>
</dbReference>
<name>A0AAN6MN30_9PEZI</name>
<evidence type="ECO:0000313" key="3">
    <source>
        <dbReference type="EMBL" id="KAK3903284.1"/>
    </source>
</evidence>
<comment type="caution">
    <text evidence="3">The sequence shown here is derived from an EMBL/GenBank/DDBJ whole genome shotgun (WGS) entry which is preliminary data.</text>
</comment>
<organism evidence="3 4">
    <name type="scientific">Staphylotrichum tortipilum</name>
    <dbReference type="NCBI Taxonomy" id="2831512"/>
    <lineage>
        <taxon>Eukaryota</taxon>
        <taxon>Fungi</taxon>
        <taxon>Dikarya</taxon>
        <taxon>Ascomycota</taxon>
        <taxon>Pezizomycotina</taxon>
        <taxon>Sordariomycetes</taxon>
        <taxon>Sordariomycetidae</taxon>
        <taxon>Sordariales</taxon>
        <taxon>Chaetomiaceae</taxon>
        <taxon>Staphylotrichum</taxon>
    </lineage>
</organism>
<evidence type="ECO:0008006" key="5">
    <source>
        <dbReference type="Google" id="ProtNLM"/>
    </source>
</evidence>
<keyword evidence="2" id="KW-0472">Membrane</keyword>
<protein>
    <recommendedName>
        <fullName evidence="5">Formylmethionine deformylase-like protein</fullName>
    </recommendedName>
</protein>
<dbReference type="Proteomes" id="UP001303889">
    <property type="component" value="Unassembled WGS sequence"/>
</dbReference>
<reference evidence="3" key="2">
    <citation type="submission" date="2023-05" db="EMBL/GenBank/DDBJ databases">
        <authorList>
            <consortium name="Lawrence Berkeley National Laboratory"/>
            <person name="Steindorff A."/>
            <person name="Hensen N."/>
            <person name="Bonometti L."/>
            <person name="Westerberg I."/>
            <person name="Brannstrom I.O."/>
            <person name="Guillou S."/>
            <person name="Cros-Aarteil S."/>
            <person name="Calhoun S."/>
            <person name="Haridas S."/>
            <person name="Kuo A."/>
            <person name="Mondo S."/>
            <person name="Pangilinan J."/>
            <person name="Riley R."/>
            <person name="Labutti K."/>
            <person name="Andreopoulos B."/>
            <person name="Lipzen A."/>
            <person name="Chen C."/>
            <person name="Yanf M."/>
            <person name="Daum C."/>
            <person name="Ng V."/>
            <person name="Clum A."/>
            <person name="Ohm R."/>
            <person name="Martin F."/>
            <person name="Silar P."/>
            <person name="Natvig D."/>
            <person name="Lalanne C."/>
            <person name="Gautier V."/>
            <person name="Ament-Velasquez S.L."/>
            <person name="Kruys A."/>
            <person name="Hutchinson M.I."/>
            <person name="Powell A.J."/>
            <person name="Barry K."/>
            <person name="Miller A.N."/>
            <person name="Grigoriev I.V."/>
            <person name="Debuchy R."/>
            <person name="Gladieux P."/>
            <person name="Thoren M.H."/>
            <person name="Johannesson H."/>
        </authorList>
    </citation>
    <scope>NUCLEOTIDE SEQUENCE</scope>
    <source>
        <strain evidence="3">CBS 103.79</strain>
    </source>
</reference>
<evidence type="ECO:0000256" key="1">
    <source>
        <dbReference type="SAM" id="MobiDB-lite"/>
    </source>
</evidence>
<feature type="transmembrane region" description="Helical" evidence="2">
    <location>
        <begin position="177"/>
        <end position="197"/>
    </location>
</feature>
<feature type="transmembrane region" description="Helical" evidence="2">
    <location>
        <begin position="276"/>
        <end position="298"/>
    </location>
</feature>
<sequence>MDHNSLAQPDPDYYDPYLQHAEPEVDAWSPLAPTPDLGASSPTPPQRARVAFAPASPPSGTGTGTGTNIGADTPSSVGLGIGSTDHDVQFPGYHPVVSRDSFQQDSRPTTPPLPNDMAKSTLSPQEYPLSSPYGAAFYYPQNYGTDSPPPGPSGSGRLAGLTQSTGWRLLSGGWPMYSMFLLGFAFAVGHHGFYLYLHEKPAEDPASQIFNTRIGGFFSYAAKASLLSAVFFAYRQQIWVTAISNVLQLKTIDSLFAAIDEPLALWNWEFIKKAKVAACLAVLAWLFPLTVILTPATLTVAPLTEVREEMCHGVRTLNFEQEMEKNWRDKVVIDGRRIVSLSLWSSTVTNSSGMTNMPFNETFFDYWATSSFPLTLIAERSAFSRSVIPREDIVLDICGGGWNCSYTISFKAPGYKCTEVARNRALDGDALIREKSALINATNLIPIGDFSYIVDSTTSTYAQPQLREENTTADGAPLMEPPYPKHLGAFRTEPAIWLGYSVQTGTGTPLANRKDPGWDTAFEAVLTSCDHYLVNYTVQFNHTSTAQITTVLKRDYLHKIIDTTYVPGKDAMDGTMDNTTAVPESNYVYPTDFERYRLIAAYHSLGQQLRSLVVDSVQYLPSPMPKTAATKIGLIDIETYLAQPNTPTMIQHIYENMTLSLLSNPSLAIVTWAANNSQTSGWVKTTDPALAYPCVRTRVGNAYFYNRRDLWIAYAVAIGATVFAVVLGSAALGQNNYHVRDVHVSSVVAATRAPCLDELPWKASKWGEVPDEILRTRLGYGVVAEPGPNGTPAATATGTWTGGAGSPVVIGGRVYYGFAPREVLERTRVARVATFGPGRPKTRLSAFSFRTWEQHY</sequence>
<feature type="region of interest" description="Disordered" evidence="1">
    <location>
        <begin position="1"/>
        <end position="125"/>
    </location>
</feature>